<dbReference type="PANTHER" id="PTHR23215:SF0">
    <property type="entry name" value="BUB3-INTERACTING AND GLEBS MOTIF-CONTAINING PROTEIN ZNF207"/>
    <property type="match status" value="1"/>
</dbReference>
<name>A0A9Q0NAT7_9DIPT</name>
<evidence type="ECO:0000259" key="7">
    <source>
        <dbReference type="PROSITE" id="PS00028"/>
    </source>
</evidence>
<comment type="caution">
    <text evidence="8">The sequence shown here is derived from an EMBL/GenBank/DDBJ whole genome shotgun (WGS) entry which is preliminary data.</text>
</comment>
<keyword evidence="9" id="KW-1185">Reference proteome</keyword>
<feature type="domain" description="C2H2-type" evidence="7">
    <location>
        <begin position="25"/>
        <end position="46"/>
    </location>
</feature>
<comment type="subcellular location">
    <subcellularLocation>
        <location evidence="1">Nucleus</location>
    </subcellularLocation>
</comment>
<feature type="region of interest" description="Disordered" evidence="6">
    <location>
        <begin position="190"/>
        <end position="209"/>
    </location>
</feature>
<feature type="compositionally biased region" description="Low complexity" evidence="6">
    <location>
        <begin position="190"/>
        <end position="208"/>
    </location>
</feature>
<dbReference type="AlphaFoldDB" id="A0A9Q0NAT7"/>
<evidence type="ECO:0000256" key="4">
    <source>
        <dbReference type="ARBA" id="ARBA00022833"/>
    </source>
</evidence>
<dbReference type="GO" id="GO:0005634">
    <property type="term" value="C:nucleus"/>
    <property type="evidence" value="ECO:0007669"/>
    <property type="project" value="UniProtKB-SubCell"/>
</dbReference>
<dbReference type="Proteomes" id="UP001151699">
    <property type="component" value="Chromosome A"/>
</dbReference>
<sequence>MVYCNREFDDEKILVQHQKAKHFKCSICHKKLYTGPGLSIHCMQVHKETIDKVPNSFPNRSNIEIEIFGMDGIPPEDLKEHERQKTGSGGRSDSDDDEPASKRAKPEVNLGMPPQPMMMPNMMPPHMMGQYGHMPMMTPMGPMPPYMANPQQMQMMQQMMGGPPRPLFPAAAAVSSVATQPKPTFPAYSNATISAPPTTNNPNNPSNNGAVEAPKSTMIATTGTTSKILHPPEDISLEELRARKPKYNKKIASAIQSAANHSGQQQTLHQQSQNTAATMAQMVQTSTASLVSHAQAEAAAMVAQAAAAHQQHQQQQKQLDEINRAVMFQRLQQAANVRPGPPMGMVPVVSNPMQLQMQPMMRPAMALAPTPQFAHMMRPGHHPMGLPPGFLSKKILNSGPQNIAYDYGTTCVFFLNINYAHLPPMKQNPCVVVQWLRLQVKEIV</sequence>
<gene>
    <name evidence="8" type="primary">znf207</name>
    <name evidence="8" type="ORF">Bhyg_02167</name>
</gene>
<evidence type="ECO:0000256" key="6">
    <source>
        <dbReference type="SAM" id="MobiDB-lite"/>
    </source>
</evidence>
<feature type="compositionally biased region" description="Basic and acidic residues" evidence="6">
    <location>
        <begin position="76"/>
        <end position="85"/>
    </location>
</feature>
<protein>
    <submittedName>
        <fullName evidence="8">BUB3-interacting and GLEBS motif-containing protein</fullName>
    </submittedName>
</protein>
<evidence type="ECO:0000313" key="9">
    <source>
        <dbReference type="Proteomes" id="UP001151699"/>
    </source>
</evidence>
<dbReference type="PROSITE" id="PS00028">
    <property type="entry name" value="ZINC_FINGER_C2H2_1"/>
    <property type="match status" value="1"/>
</dbReference>
<evidence type="ECO:0000256" key="1">
    <source>
        <dbReference type="ARBA" id="ARBA00004123"/>
    </source>
</evidence>
<keyword evidence="5" id="KW-0539">Nucleus</keyword>
<evidence type="ECO:0000313" key="8">
    <source>
        <dbReference type="EMBL" id="KAJ6646950.1"/>
    </source>
</evidence>
<dbReference type="PANTHER" id="PTHR23215">
    <property type="entry name" value="ZINC FINGER PROTEIN 207"/>
    <property type="match status" value="1"/>
</dbReference>
<dbReference type="CDD" id="cd20908">
    <property type="entry name" value="SUF4-like"/>
    <property type="match status" value="1"/>
</dbReference>
<keyword evidence="3" id="KW-0863">Zinc-finger</keyword>
<keyword evidence="2" id="KW-0479">Metal-binding</keyword>
<organism evidence="8 9">
    <name type="scientific">Pseudolycoriella hygida</name>
    <dbReference type="NCBI Taxonomy" id="35572"/>
    <lineage>
        <taxon>Eukaryota</taxon>
        <taxon>Metazoa</taxon>
        <taxon>Ecdysozoa</taxon>
        <taxon>Arthropoda</taxon>
        <taxon>Hexapoda</taxon>
        <taxon>Insecta</taxon>
        <taxon>Pterygota</taxon>
        <taxon>Neoptera</taxon>
        <taxon>Endopterygota</taxon>
        <taxon>Diptera</taxon>
        <taxon>Nematocera</taxon>
        <taxon>Sciaroidea</taxon>
        <taxon>Sciaridae</taxon>
        <taxon>Pseudolycoriella</taxon>
    </lineage>
</organism>
<dbReference type="OrthoDB" id="1306014at2759"/>
<keyword evidence="4" id="KW-0862">Zinc</keyword>
<evidence type="ECO:0000256" key="2">
    <source>
        <dbReference type="ARBA" id="ARBA00022723"/>
    </source>
</evidence>
<feature type="region of interest" description="Disordered" evidence="6">
    <location>
        <begin position="72"/>
        <end position="115"/>
    </location>
</feature>
<evidence type="ECO:0000256" key="5">
    <source>
        <dbReference type="ARBA" id="ARBA00023242"/>
    </source>
</evidence>
<dbReference type="InterPro" id="IPR013087">
    <property type="entry name" value="Znf_C2H2_type"/>
</dbReference>
<dbReference type="EMBL" id="WJQU01000001">
    <property type="protein sequence ID" value="KAJ6646950.1"/>
    <property type="molecule type" value="Genomic_DNA"/>
</dbReference>
<reference evidence="8" key="1">
    <citation type="submission" date="2022-07" db="EMBL/GenBank/DDBJ databases">
        <authorList>
            <person name="Trinca V."/>
            <person name="Uliana J.V.C."/>
            <person name="Torres T.T."/>
            <person name="Ward R.J."/>
            <person name="Monesi N."/>
        </authorList>
    </citation>
    <scope>NUCLEOTIDE SEQUENCE</scope>
    <source>
        <strain evidence="8">HSMRA1968</strain>
        <tissue evidence="8">Whole embryos</tissue>
    </source>
</reference>
<evidence type="ECO:0000256" key="3">
    <source>
        <dbReference type="ARBA" id="ARBA00022771"/>
    </source>
</evidence>
<accession>A0A9Q0NAT7</accession>
<dbReference type="GO" id="GO:0008270">
    <property type="term" value="F:zinc ion binding"/>
    <property type="evidence" value="ECO:0007669"/>
    <property type="project" value="UniProtKB-KW"/>
</dbReference>
<proteinExistence type="predicted"/>